<evidence type="ECO:0000313" key="10">
    <source>
        <dbReference type="EMBL" id="CAH1736240.1"/>
    </source>
</evidence>
<organism evidence="10 11">
    <name type="scientific">Aphis gossypii</name>
    <name type="common">Cotton aphid</name>
    <dbReference type="NCBI Taxonomy" id="80765"/>
    <lineage>
        <taxon>Eukaryota</taxon>
        <taxon>Metazoa</taxon>
        <taxon>Ecdysozoa</taxon>
        <taxon>Arthropoda</taxon>
        <taxon>Hexapoda</taxon>
        <taxon>Insecta</taxon>
        <taxon>Pterygota</taxon>
        <taxon>Neoptera</taxon>
        <taxon>Paraneoptera</taxon>
        <taxon>Hemiptera</taxon>
        <taxon>Sternorrhyncha</taxon>
        <taxon>Aphidomorpha</taxon>
        <taxon>Aphidoidea</taxon>
        <taxon>Aphididae</taxon>
        <taxon>Aphidini</taxon>
        <taxon>Aphis</taxon>
        <taxon>Aphis</taxon>
    </lineage>
</organism>
<evidence type="ECO:0000256" key="8">
    <source>
        <dbReference type="SAM" id="Phobius"/>
    </source>
</evidence>
<evidence type="ECO:0000256" key="4">
    <source>
        <dbReference type="ARBA" id="ARBA00022989"/>
    </source>
</evidence>
<feature type="compositionally biased region" description="Basic residues" evidence="7">
    <location>
        <begin position="108"/>
        <end position="117"/>
    </location>
</feature>
<feature type="compositionally biased region" description="Polar residues" evidence="7">
    <location>
        <begin position="33"/>
        <end position="43"/>
    </location>
</feature>
<keyword evidence="11" id="KW-1185">Reference proteome</keyword>
<evidence type="ECO:0000313" key="11">
    <source>
        <dbReference type="Proteomes" id="UP001154329"/>
    </source>
</evidence>
<evidence type="ECO:0000256" key="5">
    <source>
        <dbReference type="ARBA" id="ARBA00023136"/>
    </source>
</evidence>
<evidence type="ECO:0000256" key="3">
    <source>
        <dbReference type="ARBA" id="ARBA00022692"/>
    </source>
</evidence>
<reference evidence="10" key="2">
    <citation type="submission" date="2022-10" db="EMBL/GenBank/DDBJ databases">
        <authorList>
            <consortium name="ENA_rothamsted_submissions"/>
            <consortium name="culmorum"/>
            <person name="King R."/>
        </authorList>
    </citation>
    <scope>NUCLEOTIDE SEQUENCE</scope>
</reference>
<feature type="transmembrane region" description="Helical" evidence="8">
    <location>
        <begin position="1143"/>
        <end position="1165"/>
    </location>
</feature>
<proteinExistence type="inferred from homology"/>
<protein>
    <recommendedName>
        <fullName evidence="9">TMC domain-containing protein</fullName>
    </recommendedName>
</protein>
<comment type="similarity">
    <text evidence="2">Belongs to the TMC family.</text>
</comment>
<dbReference type="Pfam" id="PF07810">
    <property type="entry name" value="TMC"/>
    <property type="match status" value="1"/>
</dbReference>
<dbReference type="Proteomes" id="UP001154329">
    <property type="component" value="Chromosome 4"/>
</dbReference>
<evidence type="ECO:0000256" key="7">
    <source>
        <dbReference type="SAM" id="MobiDB-lite"/>
    </source>
</evidence>
<feature type="transmembrane region" description="Helical" evidence="8">
    <location>
        <begin position="1082"/>
        <end position="1105"/>
    </location>
</feature>
<dbReference type="GO" id="GO:0005886">
    <property type="term" value="C:plasma membrane"/>
    <property type="evidence" value="ECO:0007669"/>
    <property type="project" value="InterPro"/>
</dbReference>
<comment type="subcellular location">
    <subcellularLocation>
        <location evidence="1">Membrane</location>
        <topology evidence="1">Multi-pass membrane protein</topology>
    </subcellularLocation>
</comment>
<feature type="compositionally biased region" description="Basic residues" evidence="7">
    <location>
        <begin position="1343"/>
        <end position="1352"/>
    </location>
</feature>
<feature type="region of interest" description="Disordered" evidence="7">
    <location>
        <begin position="1"/>
        <end position="59"/>
    </location>
</feature>
<dbReference type="InterPro" id="IPR012496">
    <property type="entry name" value="TMC_dom"/>
</dbReference>
<feature type="region of interest" description="Disordered" evidence="7">
    <location>
        <begin position="108"/>
        <end position="130"/>
    </location>
</feature>
<reference evidence="10" key="1">
    <citation type="submission" date="2022-02" db="EMBL/GenBank/DDBJ databases">
        <authorList>
            <person name="King R."/>
        </authorList>
    </citation>
    <scope>NUCLEOTIDE SEQUENCE</scope>
</reference>
<dbReference type="InterPro" id="IPR038900">
    <property type="entry name" value="TMC"/>
</dbReference>
<keyword evidence="3 8" id="KW-0812">Transmembrane</keyword>
<feature type="transmembrane region" description="Helical" evidence="8">
    <location>
        <begin position="439"/>
        <end position="464"/>
    </location>
</feature>
<name>A0A9P0NPF4_APHGO</name>
<evidence type="ECO:0000256" key="1">
    <source>
        <dbReference type="ARBA" id="ARBA00004141"/>
    </source>
</evidence>
<dbReference type="GO" id="GO:0008381">
    <property type="term" value="F:mechanosensitive monoatomic ion channel activity"/>
    <property type="evidence" value="ECO:0007669"/>
    <property type="project" value="TreeGrafter"/>
</dbReference>
<feature type="region of interest" description="Disordered" evidence="7">
    <location>
        <begin position="1264"/>
        <end position="1375"/>
    </location>
</feature>
<dbReference type="EMBL" id="OU899037">
    <property type="protein sequence ID" value="CAH1736240.1"/>
    <property type="molecule type" value="Genomic_DNA"/>
</dbReference>
<feature type="coiled-coil region" evidence="6">
    <location>
        <begin position="1164"/>
        <end position="1191"/>
    </location>
</feature>
<keyword evidence="6" id="KW-0175">Coiled coil</keyword>
<feature type="compositionally biased region" description="Basic and acidic residues" evidence="7">
    <location>
        <begin position="1"/>
        <end position="10"/>
    </location>
</feature>
<keyword evidence="4 8" id="KW-1133">Transmembrane helix</keyword>
<evidence type="ECO:0000256" key="6">
    <source>
        <dbReference type="SAM" id="Coils"/>
    </source>
</evidence>
<feature type="transmembrane region" description="Helical" evidence="8">
    <location>
        <begin position="484"/>
        <end position="503"/>
    </location>
</feature>
<sequence length="1448" mass="164495">MDSHQVSEKQTRRRSRTVSWDHSVRADGEPLTYRTTTDRSVLSPQGIVSPGPRDSSTTELFFDDDMSISRGHSIEKVRFSASRAHSDENDEDYSASVNAILHKRLSVRKGKHLKQRRSSSPVSSMLPDDASLISDRRRSSAFTTSSGDTAINIEEAGISQEQIFENIRLHKEVLGSVRQQPWSIRRKMKLVQQAKEYVKKHEGQLQERLAMSKSTRDIMARFHIVLVKQWQHSKREMANFISQIIPWELTIKEIESQFGTVVASYFTFLRWLFWVNFVISVLLAAFVVMPEILTTNKADTGERKTLLPEEEATSMQLMTLLNFEGVLQHSPMFYGYYSNRQSSDTGYRLPTAYFITGLAVYIYSFVATLRKMAANSRLSKLSEKDDECIFTWKLFTGWDYMIGNEETAHNRISSIILGFKEALLEEAERMKDKQNWKVVVLRIFANINMVWMLGSSVYAVIFVVERSTQPEAESTLWRKYEITVVMTLIGTFFPIAFEVLGVLESYHPRTTLRVQLARIMALNLLNLYTLTFALFVKINDMTKELLELKSNVSNITAAAAIKATTTTMGTTATTATMATAATMATTASLLKTTSTGSVLVALAFMNSTMSNITKLQLPVIRTIDTQPNCYRQQIECPFSWPAVRYIPIDDHPPKVDGYIPSSNAPLEFGTTGADFSSTIDLSSGADSGLTTDVFGVNRNSAAGWTESTAETTFKTIDDLRITADVVYYDDTFSSENTDTASEFNVSYTHSYDGATENSTEGLVTIESMTENSTMDPVDDGLTITNPTNVLLEDFSSIVSQSISSSTQNAIGETISSESVELTPSTTPKSMASLDVEVLTANTTIDQSIITIDNDDEPYSTIASEDLKLWRTDEIIASSEGRRIIKRMSEVIFNGTHCFQVVCSSPSPVTNVTEVPNGFQGFSEKSSEAYVTTTEHEDAPREDLSLRATCLNLQIRRRLRKLCWETMFGQELVKLTVMDLVSTIISTIFVDFARAVFVRYMNRCWCWNLEKRFPQYGDFKIAENILHLVNNQGMVWMGMFFSPGLPIINVVKLMIMMYVRSWAVLTCNVPHDVVFRASRSNNFYLGLLLTMLFLCVLPVGYAIVWIEPSWHCGPFSQYKKIYHIFTNSIKKAVPNPMVHRVLDYIASPGIVIPLLLLLILIIYYLASLTSSLREANNDLKTQLRRERTEERRKMFQLVNRKKHGSGVDNDDEDDYACMDTTLDKWRHIMPDNKLKTDVPSSVFEIAEKKLTDNEVLDRVREKLVHIEAEDQQPENKNNSSREDQQQQQQTQLQHTKPQRNHHHHQPPLLQHHHHHHHHHQQHLYHHLRRPSRSEEPRDTTATLRKWKKSKVVRHLSSESESSDQSEAVTETREPIQPQVTTVLHSSGLHLKTTAAELPVSGAVVEEGGPATVVDQPVKQRARLKLAQILYKEARRRRQKYVEELQNQQE</sequence>
<feature type="transmembrane region" description="Helical" evidence="8">
    <location>
        <begin position="271"/>
        <end position="289"/>
    </location>
</feature>
<dbReference type="OrthoDB" id="5831905at2759"/>
<dbReference type="PANTHER" id="PTHR23302">
    <property type="entry name" value="TRANSMEMBRANE CHANNEL-RELATED"/>
    <property type="match status" value="1"/>
</dbReference>
<feature type="compositionally biased region" description="Basic residues" evidence="7">
    <location>
        <begin position="1295"/>
        <end position="1329"/>
    </location>
</feature>
<dbReference type="PANTHER" id="PTHR23302:SF40">
    <property type="entry name" value="TRANSMEMBRANE CHANNEL-LIKE PROTEIN"/>
    <property type="match status" value="1"/>
</dbReference>
<keyword evidence="5 8" id="KW-0472">Membrane</keyword>
<evidence type="ECO:0000259" key="9">
    <source>
        <dbReference type="Pfam" id="PF07810"/>
    </source>
</evidence>
<feature type="domain" description="TMC" evidence="9">
    <location>
        <begin position="962"/>
        <end position="1077"/>
    </location>
</feature>
<accession>A0A9P0NPF4</accession>
<evidence type="ECO:0000256" key="2">
    <source>
        <dbReference type="ARBA" id="ARBA00006510"/>
    </source>
</evidence>
<feature type="transmembrane region" description="Helical" evidence="8">
    <location>
        <begin position="515"/>
        <end position="536"/>
    </location>
</feature>
<feature type="transmembrane region" description="Helical" evidence="8">
    <location>
        <begin position="351"/>
        <end position="369"/>
    </location>
</feature>
<gene>
    <name evidence="10" type="ORF">APHIGO_LOCUS10020</name>
</gene>